<proteinExistence type="predicted"/>
<dbReference type="AlphaFoldDB" id="A0A0F9DZQ6"/>
<organism evidence="1">
    <name type="scientific">marine sediment metagenome</name>
    <dbReference type="NCBI Taxonomy" id="412755"/>
    <lineage>
        <taxon>unclassified sequences</taxon>
        <taxon>metagenomes</taxon>
        <taxon>ecological metagenomes</taxon>
    </lineage>
</organism>
<feature type="non-terminal residue" evidence="1">
    <location>
        <position position="504"/>
    </location>
</feature>
<sequence length="504" mass="52232">VGTLTAVSATFDILTLDLTQDYIFSDRLTALAIQSRTAATPFNIELSSLDGDGTDNVLLNFYAIGTPAGLGNAEFLRMGYKASGTTFDIHTGQLLTGTVRPLRIYTGANTTQLVLNTDNSIDMSGVLTAVTFNATDEINALQIDGTTQFATKSPADVSGADNLFVGENAGVANTEGIQNLFVGENAGLENTTGLANVYVGFEAGKNHTTSSGNTFIGRRAGAGVNTSPTGWFNVGIGNLSCGHGQLTTGADNLCLGNSAGANLTSGSRNVLIGSRSGENLTVQTENVYIGHEAGLSGTQNVFVGKDAGTINTGNNNVVVGSFACQGQTTGDENCVFGKDASFFNQTGINNAIFGHDAFRGATTNSFSNNVGVGSESGHHVTTGSSNVFLGKDSGHNQTTNSNLLIIDNQDRSSAANEAIQSLIYGTFNATVASQILAINAGTVTLNAGVDTDMVLNFTGTTNSGAITWMEDEDYFKFGDDVLLDTGVIYLKETTTPTAIANHAA</sequence>
<evidence type="ECO:0000313" key="1">
    <source>
        <dbReference type="EMBL" id="KKL17328.1"/>
    </source>
</evidence>
<reference evidence="1" key="1">
    <citation type="journal article" date="2015" name="Nature">
        <title>Complex archaea that bridge the gap between prokaryotes and eukaryotes.</title>
        <authorList>
            <person name="Spang A."/>
            <person name="Saw J.H."/>
            <person name="Jorgensen S.L."/>
            <person name="Zaremba-Niedzwiedzka K."/>
            <person name="Martijn J."/>
            <person name="Lind A.E."/>
            <person name="van Eijk R."/>
            <person name="Schleper C."/>
            <person name="Guy L."/>
            <person name="Ettema T.J."/>
        </authorList>
    </citation>
    <scope>NUCLEOTIDE SEQUENCE</scope>
</reference>
<protein>
    <submittedName>
        <fullName evidence="1">Uncharacterized protein</fullName>
    </submittedName>
</protein>
<accession>A0A0F9DZQ6</accession>
<name>A0A0F9DZQ6_9ZZZZ</name>
<gene>
    <name evidence="1" type="ORF">LCGC14_2486660</name>
</gene>
<feature type="non-terminal residue" evidence="1">
    <location>
        <position position="1"/>
    </location>
</feature>
<comment type="caution">
    <text evidence="1">The sequence shown here is derived from an EMBL/GenBank/DDBJ whole genome shotgun (WGS) entry which is preliminary data.</text>
</comment>
<dbReference type="EMBL" id="LAZR01039302">
    <property type="protein sequence ID" value="KKL17328.1"/>
    <property type="molecule type" value="Genomic_DNA"/>
</dbReference>